<dbReference type="Proteomes" id="UP001601976">
    <property type="component" value="Unassembled WGS sequence"/>
</dbReference>
<feature type="domain" description="PPM-type phosphatase" evidence="1">
    <location>
        <begin position="142"/>
        <end position="331"/>
    </location>
</feature>
<dbReference type="InterPro" id="IPR036457">
    <property type="entry name" value="PPM-type-like_dom_sf"/>
</dbReference>
<dbReference type="InterPro" id="IPR036890">
    <property type="entry name" value="HATPase_C_sf"/>
</dbReference>
<comment type="caution">
    <text evidence="2">The sequence shown here is derived from an EMBL/GenBank/DDBJ whole genome shotgun (WGS) entry which is preliminary data.</text>
</comment>
<protein>
    <submittedName>
        <fullName evidence="2">SpoIIE family protein phosphatase</fullName>
    </submittedName>
</protein>
<gene>
    <name evidence="2" type="ORF">ACFYWW_15685</name>
</gene>
<dbReference type="EMBL" id="JBIAPK010000004">
    <property type="protein sequence ID" value="MFF3340157.1"/>
    <property type="molecule type" value="Genomic_DNA"/>
</dbReference>
<reference evidence="2 3" key="1">
    <citation type="submission" date="2024-10" db="EMBL/GenBank/DDBJ databases">
        <title>The Natural Products Discovery Center: Release of the First 8490 Sequenced Strains for Exploring Actinobacteria Biosynthetic Diversity.</title>
        <authorList>
            <person name="Kalkreuter E."/>
            <person name="Kautsar S.A."/>
            <person name="Yang D."/>
            <person name="Bader C.D."/>
            <person name="Teijaro C.N."/>
            <person name="Fluegel L."/>
            <person name="Davis C.M."/>
            <person name="Simpson J.R."/>
            <person name="Lauterbach L."/>
            <person name="Steele A.D."/>
            <person name="Gui C."/>
            <person name="Meng S."/>
            <person name="Li G."/>
            <person name="Viehrig K."/>
            <person name="Ye F."/>
            <person name="Su P."/>
            <person name="Kiefer A.F."/>
            <person name="Nichols A."/>
            <person name="Cepeda A.J."/>
            <person name="Yan W."/>
            <person name="Fan B."/>
            <person name="Jiang Y."/>
            <person name="Adhikari A."/>
            <person name="Zheng C.-J."/>
            <person name="Schuster L."/>
            <person name="Cowan T.M."/>
            <person name="Smanski M.J."/>
            <person name="Chevrette M.G."/>
            <person name="De Carvalho L.P.S."/>
            <person name="Shen B."/>
        </authorList>
    </citation>
    <scope>NUCLEOTIDE SEQUENCE [LARGE SCALE GENOMIC DNA]</scope>
    <source>
        <strain evidence="2 3">NPDC003029</strain>
    </source>
</reference>
<dbReference type="InterPro" id="IPR039248">
    <property type="entry name" value="Ptase_RsbX"/>
</dbReference>
<dbReference type="SMART" id="SM00331">
    <property type="entry name" value="PP2C_SIG"/>
    <property type="match status" value="1"/>
</dbReference>
<keyword evidence="3" id="KW-1185">Reference proteome</keyword>
<dbReference type="InterPro" id="IPR001932">
    <property type="entry name" value="PPM-type_phosphatase-like_dom"/>
</dbReference>
<sequence length="335" mass="35110">MTRTVAGPTAVVRIDHSSAIQLAADVARSCAEQCELPGAMPDQAAVLASELASNLDKHAMGGVLYVQQLSLGAGLEILTADRGPGMHDLQRCLTDGYTTTGTLGVGLGAVSRIATELTIRTEAGTGTLVSARLTLPGRPRLARNTGFLCLPAEGERECGDTGAIVENDNIRTAFVVDGLGHGPQAAEVAQLALRAFHAASHQPLPQLMTVLHRALRHSRGAAVGLLRLHADHAQYCGIGNVRTLAFSSRGVDHRLTGQPGIVGWKMPNPKAHSIPLAPGTTAVLHSDGINAQWAHAPSHFMLRLPPPLLAAALAHGHRSSRDDATVLCVQAHQES</sequence>
<accession>A0ABW6RHP6</accession>
<dbReference type="Gene3D" id="3.30.565.10">
    <property type="entry name" value="Histidine kinase-like ATPase, C-terminal domain"/>
    <property type="match status" value="1"/>
</dbReference>
<dbReference type="PANTHER" id="PTHR35801">
    <property type="entry name" value="PHOSPHOSERINE PHOSPHATASE RSBX"/>
    <property type="match status" value="1"/>
</dbReference>
<dbReference type="Gene3D" id="3.60.40.10">
    <property type="entry name" value="PPM-type phosphatase domain"/>
    <property type="match status" value="1"/>
</dbReference>
<dbReference type="SUPFAM" id="SSF55874">
    <property type="entry name" value="ATPase domain of HSP90 chaperone/DNA topoisomerase II/histidine kinase"/>
    <property type="match status" value="1"/>
</dbReference>
<proteinExistence type="predicted"/>
<evidence type="ECO:0000313" key="2">
    <source>
        <dbReference type="EMBL" id="MFF3340157.1"/>
    </source>
</evidence>
<dbReference type="RefSeq" id="WP_387895941.1">
    <property type="nucleotide sequence ID" value="NZ_JBIAPK010000004.1"/>
</dbReference>
<name>A0ABW6RHP6_9ACTN</name>
<dbReference type="PANTHER" id="PTHR35801:SF1">
    <property type="entry name" value="PHOSPHOSERINE PHOSPHATASE RSBX"/>
    <property type="match status" value="1"/>
</dbReference>
<evidence type="ECO:0000259" key="1">
    <source>
        <dbReference type="SMART" id="SM00331"/>
    </source>
</evidence>
<dbReference type="Pfam" id="PF07228">
    <property type="entry name" value="SpoIIE"/>
    <property type="match status" value="1"/>
</dbReference>
<evidence type="ECO:0000313" key="3">
    <source>
        <dbReference type="Proteomes" id="UP001601976"/>
    </source>
</evidence>
<organism evidence="2 3">
    <name type="scientific">Streptomyces flavidovirens</name>
    <dbReference type="NCBI Taxonomy" id="67298"/>
    <lineage>
        <taxon>Bacteria</taxon>
        <taxon>Bacillati</taxon>
        <taxon>Actinomycetota</taxon>
        <taxon>Actinomycetes</taxon>
        <taxon>Kitasatosporales</taxon>
        <taxon>Streptomycetaceae</taxon>
        <taxon>Streptomyces</taxon>
    </lineage>
</organism>
<dbReference type="SUPFAM" id="SSF81606">
    <property type="entry name" value="PP2C-like"/>
    <property type="match status" value="1"/>
</dbReference>